<name>A0A0P1G6T2_9RHOB</name>
<feature type="transmembrane region" description="Helical" evidence="5">
    <location>
        <begin position="163"/>
        <end position="187"/>
    </location>
</feature>
<reference evidence="8 10" key="2">
    <citation type="submission" date="2015-09" db="EMBL/GenBank/DDBJ databases">
        <authorList>
            <consortium name="Swine Surveillance"/>
        </authorList>
    </citation>
    <scope>NUCLEOTIDE SEQUENCE [LARGE SCALE GENOMIC DNA]</scope>
    <source>
        <strain evidence="8 10">5120</strain>
    </source>
</reference>
<keyword evidence="2 5" id="KW-0812">Transmembrane</keyword>
<evidence type="ECO:0000256" key="4">
    <source>
        <dbReference type="ARBA" id="ARBA00023136"/>
    </source>
</evidence>
<dbReference type="EMBL" id="CYSC01000007">
    <property type="protein sequence ID" value="CUH70681.1"/>
    <property type="molecule type" value="Genomic_DNA"/>
</dbReference>
<evidence type="ECO:0000259" key="6">
    <source>
        <dbReference type="Pfam" id="PF04893"/>
    </source>
</evidence>
<evidence type="ECO:0000256" key="3">
    <source>
        <dbReference type="ARBA" id="ARBA00022989"/>
    </source>
</evidence>
<dbReference type="Proteomes" id="UP000051887">
    <property type="component" value="Unassembled WGS sequence"/>
</dbReference>
<dbReference type="GO" id="GO:0016020">
    <property type="term" value="C:membrane"/>
    <property type="evidence" value="ECO:0007669"/>
    <property type="project" value="UniProtKB-SubCell"/>
</dbReference>
<dbReference type="AlphaFoldDB" id="A0A0P1G6T2"/>
<evidence type="ECO:0000256" key="5">
    <source>
        <dbReference type="SAM" id="Phobius"/>
    </source>
</evidence>
<feature type="transmembrane region" description="Helical" evidence="5">
    <location>
        <begin position="99"/>
        <end position="120"/>
    </location>
</feature>
<comment type="subcellular location">
    <subcellularLocation>
        <location evidence="1">Membrane</location>
        <topology evidence="1">Multi-pass membrane protein</topology>
    </subcellularLocation>
</comment>
<evidence type="ECO:0000313" key="8">
    <source>
        <dbReference type="EMBL" id="CUH70681.1"/>
    </source>
</evidence>
<keyword evidence="4 5" id="KW-0472">Membrane</keyword>
<dbReference type="EMBL" id="CYSB01000025">
    <property type="protein sequence ID" value="CUH65802.1"/>
    <property type="molecule type" value="Genomic_DNA"/>
</dbReference>
<dbReference type="RefSeq" id="WP_058242000.1">
    <property type="nucleotide sequence ID" value="NZ_CYSB01000025.1"/>
</dbReference>
<dbReference type="Proteomes" id="UP000051086">
    <property type="component" value="Unassembled WGS sequence"/>
</dbReference>
<reference evidence="7 9" key="1">
    <citation type="submission" date="2015-09" db="EMBL/GenBank/DDBJ databases">
        <authorList>
            <person name="Rodrigo-Torres L."/>
            <person name="Arahal D.R."/>
        </authorList>
    </citation>
    <scope>NUCLEOTIDE SEQUENCE [LARGE SCALE GENOMIC DNA]</scope>
    <source>
        <strain evidence="7 9">CECT 5118</strain>
    </source>
</reference>
<organism evidence="8 10">
    <name type="scientific">Thalassovita autumnalis</name>
    <dbReference type="NCBI Taxonomy" id="2072972"/>
    <lineage>
        <taxon>Bacteria</taxon>
        <taxon>Pseudomonadati</taxon>
        <taxon>Pseudomonadota</taxon>
        <taxon>Alphaproteobacteria</taxon>
        <taxon>Rhodobacterales</taxon>
        <taxon>Roseobacteraceae</taxon>
        <taxon>Thalassovita</taxon>
    </lineage>
</organism>
<evidence type="ECO:0000313" key="7">
    <source>
        <dbReference type="EMBL" id="CUH65802.1"/>
    </source>
</evidence>
<proteinExistence type="predicted"/>
<dbReference type="OrthoDB" id="7872013at2"/>
<keyword evidence="3 5" id="KW-1133">Transmembrane helix</keyword>
<evidence type="ECO:0000313" key="10">
    <source>
        <dbReference type="Proteomes" id="UP000051887"/>
    </source>
</evidence>
<evidence type="ECO:0000256" key="1">
    <source>
        <dbReference type="ARBA" id="ARBA00004141"/>
    </source>
</evidence>
<sequence length="192" mass="20484">MLPELKQLAVDTLRDPKGAAPRVLALGLPQQVWWSILALVVVLNAMVYGLFLSFQPPIGILPQITNNPIGYALATGGMFVGLTLLFDRIGRALGGQGNLATMLVVVTWLQSVQLIVLTVLSVLGLIVAGLASLLSLGFSLYFFWMLVVFLNEAHRFDSLGKSFALLLLGHLGAAFALSFLLLFAGIAPVGPV</sequence>
<accession>A0A0P1G6T2</accession>
<feature type="transmembrane region" description="Helical" evidence="5">
    <location>
        <begin position="69"/>
        <end position="87"/>
    </location>
</feature>
<gene>
    <name evidence="7" type="ORF">TL5118_01478</name>
    <name evidence="8" type="ORF">TL5120_00460</name>
</gene>
<dbReference type="Pfam" id="PF04893">
    <property type="entry name" value="Yip1"/>
    <property type="match status" value="1"/>
</dbReference>
<feature type="domain" description="Yip1" evidence="6">
    <location>
        <begin position="11"/>
        <end position="171"/>
    </location>
</feature>
<feature type="transmembrane region" description="Helical" evidence="5">
    <location>
        <begin position="126"/>
        <end position="151"/>
    </location>
</feature>
<keyword evidence="9" id="KW-1185">Reference proteome</keyword>
<evidence type="ECO:0000313" key="9">
    <source>
        <dbReference type="Proteomes" id="UP000051086"/>
    </source>
</evidence>
<evidence type="ECO:0000256" key="2">
    <source>
        <dbReference type="ARBA" id="ARBA00022692"/>
    </source>
</evidence>
<feature type="transmembrane region" description="Helical" evidence="5">
    <location>
        <begin position="32"/>
        <end position="54"/>
    </location>
</feature>
<protein>
    <submittedName>
        <fullName evidence="8">Yip1 domain protein</fullName>
    </submittedName>
</protein>
<dbReference type="InterPro" id="IPR006977">
    <property type="entry name" value="Yip1_dom"/>
</dbReference>